<dbReference type="Proteomes" id="UP000249375">
    <property type="component" value="Chromosome"/>
</dbReference>
<feature type="domain" description="Glycosyl transferase family 51" evidence="21">
    <location>
        <begin position="85"/>
        <end position="270"/>
    </location>
</feature>
<evidence type="ECO:0000256" key="4">
    <source>
        <dbReference type="ARBA" id="ARBA00007739"/>
    </source>
</evidence>
<evidence type="ECO:0000256" key="16">
    <source>
        <dbReference type="ARBA" id="ARBA00034000"/>
    </source>
</evidence>
<evidence type="ECO:0000256" key="8">
    <source>
        <dbReference type="ARBA" id="ARBA00022676"/>
    </source>
</evidence>
<comment type="catalytic activity">
    <reaction evidence="16">
        <text>Preferential cleavage: (Ac)2-L-Lys-D-Ala-|-D-Ala. Also transpeptidation of peptidyl-alanyl moieties that are N-acyl substituents of D-alanine.</text>
        <dbReference type="EC" id="3.4.16.4"/>
    </reaction>
</comment>
<keyword evidence="12" id="KW-0573">Peptidoglycan synthesis</keyword>
<feature type="region of interest" description="Disordered" evidence="18">
    <location>
        <begin position="750"/>
        <end position="832"/>
    </location>
</feature>
<comment type="similarity">
    <text evidence="3">In the C-terminal section; belongs to the transpeptidase family.</text>
</comment>
<comment type="subcellular location">
    <subcellularLocation>
        <location evidence="1">Cell membrane</location>
    </subcellularLocation>
</comment>
<evidence type="ECO:0000259" key="21">
    <source>
        <dbReference type="Pfam" id="PF00912"/>
    </source>
</evidence>
<dbReference type="KEGG" id="alq:C7Y71_011155"/>
<keyword evidence="10" id="KW-0378">Hydrolase</keyword>
<feature type="compositionally biased region" description="Pro residues" evidence="18">
    <location>
        <begin position="795"/>
        <end position="805"/>
    </location>
</feature>
<evidence type="ECO:0000256" key="14">
    <source>
        <dbReference type="ARBA" id="ARBA00023268"/>
    </source>
</evidence>
<keyword evidence="5" id="KW-1003">Cell membrane</keyword>
<feature type="domain" description="Penicillin-binding protein transpeptidase" evidence="20">
    <location>
        <begin position="434"/>
        <end position="673"/>
    </location>
</feature>
<evidence type="ECO:0000256" key="11">
    <source>
        <dbReference type="ARBA" id="ARBA00022960"/>
    </source>
</evidence>
<dbReference type="InterPro" id="IPR023346">
    <property type="entry name" value="Lysozyme-like_dom_sf"/>
</dbReference>
<dbReference type="GO" id="GO:0008955">
    <property type="term" value="F:peptidoglycan glycosyltransferase activity"/>
    <property type="evidence" value="ECO:0007669"/>
    <property type="project" value="UniProtKB-EC"/>
</dbReference>
<evidence type="ECO:0000256" key="5">
    <source>
        <dbReference type="ARBA" id="ARBA00022475"/>
    </source>
</evidence>
<reference evidence="22 23" key="1">
    <citation type="submission" date="2018-11" db="EMBL/GenBank/DDBJ databases">
        <authorList>
            <person name="Na S.W."/>
            <person name="Baik M."/>
        </authorList>
    </citation>
    <scope>NUCLEOTIDE SEQUENCE [LARGE SCALE GENOMIC DNA]</scope>
    <source>
        <strain evidence="22 23">E39</strain>
    </source>
</reference>
<dbReference type="InterPro" id="IPR012338">
    <property type="entry name" value="Beta-lactam/transpept-like"/>
</dbReference>
<evidence type="ECO:0000256" key="13">
    <source>
        <dbReference type="ARBA" id="ARBA00023136"/>
    </source>
</evidence>
<dbReference type="OrthoDB" id="9766909at2"/>
<evidence type="ECO:0000256" key="3">
    <source>
        <dbReference type="ARBA" id="ARBA00007090"/>
    </source>
</evidence>
<dbReference type="Gene3D" id="3.40.710.10">
    <property type="entry name" value="DD-peptidase/beta-lactamase superfamily"/>
    <property type="match status" value="2"/>
</dbReference>
<keyword evidence="11" id="KW-0133">Cell shape</keyword>
<dbReference type="SUPFAM" id="SSF53955">
    <property type="entry name" value="Lysozyme-like"/>
    <property type="match status" value="1"/>
</dbReference>
<gene>
    <name evidence="22" type="ORF">C7Y71_011155</name>
</gene>
<keyword evidence="6" id="KW-0121">Carboxypeptidase</keyword>
<evidence type="ECO:0000256" key="12">
    <source>
        <dbReference type="ARBA" id="ARBA00022984"/>
    </source>
</evidence>
<evidence type="ECO:0000256" key="17">
    <source>
        <dbReference type="ARBA" id="ARBA00049902"/>
    </source>
</evidence>
<keyword evidence="9" id="KW-0808">Transferase</keyword>
<evidence type="ECO:0000256" key="6">
    <source>
        <dbReference type="ARBA" id="ARBA00022645"/>
    </source>
</evidence>
<dbReference type="InterPro" id="IPR001264">
    <property type="entry name" value="Glyco_trans_51"/>
</dbReference>
<evidence type="ECO:0000256" key="18">
    <source>
        <dbReference type="SAM" id="MobiDB-lite"/>
    </source>
</evidence>
<dbReference type="PANTHER" id="PTHR32282">
    <property type="entry name" value="BINDING PROTEIN TRANSPEPTIDASE, PUTATIVE-RELATED"/>
    <property type="match status" value="1"/>
</dbReference>
<keyword evidence="15" id="KW-0961">Cell wall biogenesis/degradation</keyword>
<comment type="catalytic activity">
    <reaction evidence="17">
        <text>[GlcNAc-(1-&gt;4)-Mur2Ac(oyl-L-Ala-gamma-D-Glu-L-Lys-D-Ala-D-Ala)](n)-di-trans,octa-cis-undecaprenyl diphosphate + beta-D-GlcNAc-(1-&gt;4)-Mur2Ac(oyl-L-Ala-gamma-D-Glu-L-Lys-D-Ala-D-Ala)-di-trans,octa-cis-undecaprenyl diphosphate = [GlcNAc-(1-&gt;4)-Mur2Ac(oyl-L-Ala-gamma-D-Glu-L-Lys-D-Ala-D-Ala)](n+1)-di-trans,octa-cis-undecaprenyl diphosphate + di-trans,octa-cis-undecaprenyl diphosphate + H(+)</text>
        <dbReference type="Rhea" id="RHEA:23708"/>
        <dbReference type="Rhea" id="RHEA-COMP:9602"/>
        <dbReference type="Rhea" id="RHEA-COMP:9603"/>
        <dbReference type="ChEBI" id="CHEBI:15378"/>
        <dbReference type="ChEBI" id="CHEBI:58405"/>
        <dbReference type="ChEBI" id="CHEBI:60033"/>
        <dbReference type="ChEBI" id="CHEBI:78435"/>
        <dbReference type="EC" id="2.4.99.28"/>
    </reaction>
</comment>
<evidence type="ECO:0000313" key="23">
    <source>
        <dbReference type="Proteomes" id="UP000249375"/>
    </source>
</evidence>
<accession>A0A5P8E9I6</accession>
<dbReference type="RefSeq" id="WP_111898803.1">
    <property type="nucleotide sequence ID" value="NZ_CP033459.1"/>
</dbReference>
<dbReference type="Pfam" id="PF00912">
    <property type="entry name" value="Transgly"/>
    <property type="match status" value="1"/>
</dbReference>
<organism evidence="22 23">
    <name type="scientific">Pseudoprevotella muciniphila</name>
    <dbReference type="NCBI Taxonomy" id="2133944"/>
    <lineage>
        <taxon>Bacteria</taxon>
        <taxon>Pseudomonadati</taxon>
        <taxon>Bacteroidota</taxon>
        <taxon>Bacteroidia</taxon>
        <taxon>Bacteroidales</taxon>
        <taxon>Prevotellaceae</taxon>
        <taxon>Pseudoprevotella</taxon>
    </lineage>
</organism>
<comment type="pathway">
    <text evidence="2">Cell wall biogenesis; peptidoglycan biosynthesis.</text>
</comment>
<dbReference type="AlphaFoldDB" id="A0A5P8E9I6"/>
<dbReference type="InterPro" id="IPR050396">
    <property type="entry name" value="Glycosyltr_51/Transpeptidase"/>
</dbReference>
<sequence>MFLLKIPLYLWNAIKVTFGWYFGLYRNAGWLKKIWIAFMSFVMFIAFYIFAVLTNFLWLFGDSPSLSEIMAHKSPVASTIISADGQTLSKVFNENRTLVPYDSIAPVFFDALISTEDKRFYSHNGIDLQGLGGAIKDAIAGNSRGASTITQQLVKNKFGTRSKYGTGLLGKIPGLRILVMKSKEIILAVGLEMYYSKEEILTMYANTVDFGSDAFGINTAAKTYFGTTPLKLKTEEAAVLVGLLKATNTYNPNLHPEKSLERRNVVLGLMLDNNKISQSEYDRIIRQKKIKLHFEKENLLNGNALYFRQAVLNELQDKLPGYDPYVDGLKIHTTLDSRMQEYAKRAVWRNMQSIQTSAGGVTVPERRIKELVKKTSEYKRLAALYPGQSDSVNYYLNKKHRVRLFDYGATNHERYAQMSTVDSLRYMLKFMHIGFVAIEPTTGHVKAYLGDVDYKTWQYDKVMAPHQPGSTFKLFVYTTAMKRGKTPNDSYLDAPLRVNGKEWPQNAGGHYSGQYLSLRSAFARSVNTVAARIGHEMKTPNVAATAHDMGIKSELNENLAMCLGASEVTPFELVSAYGTIANGGEHVEPVLVDYVEDSEGRVVYRASQESTSAVSIDVAQKMRTLLSAGAHDPGGTSTKLGGYIGSYATQLDYGGKTGTTNDKADAWFVGVTPNLVAGAWIGGEYNFVRAGGYGGTMVLPIIGEFLQRVMGNPAINGKYLRKYDRGGKAISTTVPTKVIIDRSSDEYGVRQGEGDVIVPDAVPDGAGEDANVESNIESRPPEVHQAPAANTPHPSSHPVPQPQQSPAPEKKSNAAPPKPAAKPQENVEHLFD</sequence>
<dbReference type="GO" id="GO:0009252">
    <property type="term" value="P:peptidoglycan biosynthetic process"/>
    <property type="evidence" value="ECO:0007669"/>
    <property type="project" value="UniProtKB-KW"/>
</dbReference>
<name>A0A5P8E9I6_9BACT</name>
<keyword evidence="23" id="KW-1185">Reference proteome</keyword>
<dbReference type="Gene3D" id="1.10.3810.10">
    <property type="entry name" value="Biosynthetic peptidoglycan transglycosylase-like"/>
    <property type="match status" value="1"/>
</dbReference>
<evidence type="ECO:0000313" key="22">
    <source>
        <dbReference type="EMBL" id="QFQ13520.1"/>
    </source>
</evidence>
<dbReference type="GO" id="GO:0006508">
    <property type="term" value="P:proteolysis"/>
    <property type="evidence" value="ECO:0007669"/>
    <property type="project" value="UniProtKB-KW"/>
</dbReference>
<comment type="similarity">
    <text evidence="4">In the N-terminal section; belongs to the glycosyltransferase 51 family.</text>
</comment>
<evidence type="ECO:0000256" key="15">
    <source>
        <dbReference type="ARBA" id="ARBA00023316"/>
    </source>
</evidence>
<evidence type="ECO:0000256" key="2">
    <source>
        <dbReference type="ARBA" id="ARBA00004752"/>
    </source>
</evidence>
<dbReference type="GO" id="GO:0005886">
    <property type="term" value="C:plasma membrane"/>
    <property type="evidence" value="ECO:0007669"/>
    <property type="project" value="UniProtKB-SubCell"/>
</dbReference>
<evidence type="ECO:0000256" key="19">
    <source>
        <dbReference type="SAM" id="Phobius"/>
    </source>
</evidence>
<dbReference type="InterPro" id="IPR001460">
    <property type="entry name" value="PCN-bd_Tpept"/>
</dbReference>
<keyword evidence="19" id="KW-1133">Transmembrane helix</keyword>
<evidence type="ECO:0000256" key="9">
    <source>
        <dbReference type="ARBA" id="ARBA00022679"/>
    </source>
</evidence>
<dbReference type="GO" id="GO:0008658">
    <property type="term" value="F:penicillin binding"/>
    <property type="evidence" value="ECO:0007669"/>
    <property type="project" value="InterPro"/>
</dbReference>
<feature type="transmembrane region" description="Helical" evidence="19">
    <location>
        <begin position="6"/>
        <end position="24"/>
    </location>
</feature>
<evidence type="ECO:0000256" key="7">
    <source>
        <dbReference type="ARBA" id="ARBA00022670"/>
    </source>
</evidence>
<keyword evidence="19" id="KW-0812">Transmembrane</keyword>
<dbReference type="EMBL" id="CP033459">
    <property type="protein sequence ID" value="QFQ13520.1"/>
    <property type="molecule type" value="Genomic_DNA"/>
</dbReference>
<dbReference type="SUPFAM" id="SSF56601">
    <property type="entry name" value="beta-lactamase/transpeptidase-like"/>
    <property type="match status" value="1"/>
</dbReference>
<keyword evidence="13 19" id="KW-0472">Membrane</keyword>
<feature type="transmembrane region" description="Helical" evidence="19">
    <location>
        <begin position="36"/>
        <end position="60"/>
    </location>
</feature>
<dbReference type="GO" id="GO:0008360">
    <property type="term" value="P:regulation of cell shape"/>
    <property type="evidence" value="ECO:0007669"/>
    <property type="project" value="UniProtKB-KW"/>
</dbReference>
<dbReference type="PANTHER" id="PTHR32282:SF11">
    <property type="entry name" value="PENICILLIN-BINDING PROTEIN 1B"/>
    <property type="match status" value="1"/>
</dbReference>
<dbReference type="Pfam" id="PF00905">
    <property type="entry name" value="Transpeptidase"/>
    <property type="match status" value="1"/>
</dbReference>
<evidence type="ECO:0000256" key="1">
    <source>
        <dbReference type="ARBA" id="ARBA00004236"/>
    </source>
</evidence>
<dbReference type="GO" id="GO:0009002">
    <property type="term" value="F:serine-type D-Ala-D-Ala carboxypeptidase activity"/>
    <property type="evidence" value="ECO:0007669"/>
    <property type="project" value="UniProtKB-EC"/>
</dbReference>
<proteinExistence type="inferred from homology"/>
<protein>
    <submittedName>
        <fullName evidence="22">Penicillin-binding protein</fullName>
    </submittedName>
</protein>
<dbReference type="GO" id="GO:0030288">
    <property type="term" value="C:outer membrane-bounded periplasmic space"/>
    <property type="evidence" value="ECO:0007669"/>
    <property type="project" value="TreeGrafter"/>
</dbReference>
<dbReference type="InterPro" id="IPR036950">
    <property type="entry name" value="PBP_transglycosylase"/>
</dbReference>
<keyword evidence="8" id="KW-0328">Glycosyltransferase</keyword>
<keyword evidence="7" id="KW-0645">Protease</keyword>
<keyword evidence="14" id="KW-0511">Multifunctional enzyme</keyword>
<evidence type="ECO:0000256" key="10">
    <source>
        <dbReference type="ARBA" id="ARBA00022801"/>
    </source>
</evidence>
<evidence type="ECO:0000259" key="20">
    <source>
        <dbReference type="Pfam" id="PF00905"/>
    </source>
</evidence>
<dbReference type="GO" id="GO:0071555">
    <property type="term" value="P:cell wall organization"/>
    <property type="evidence" value="ECO:0007669"/>
    <property type="project" value="UniProtKB-KW"/>
</dbReference>